<organism evidence="1 2">
    <name type="scientific">Panagrellus redivivus</name>
    <name type="common">Microworm</name>
    <dbReference type="NCBI Taxonomy" id="6233"/>
    <lineage>
        <taxon>Eukaryota</taxon>
        <taxon>Metazoa</taxon>
        <taxon>Ecdysozoa</taxon>
        <taxon>Nematoda</taxon>
        <taxon>Chromadorea</taxon>
        <taxon>Rhabditida</taxon>
        <taxon>Tylenchina</taxon>
        <taxon>Panagrolaimomorpha</taxon>
        <taxon>Panagrolaimoidea</taxon>
        <taxon>Panagrolaimidae</taxon>
        <taxon>Panagrellus</taxon>
    </lineage>
</organism>
<keyword evidence="1" id="KW-1185">Reference proteome</keyword>
<evidence type="ECO:0000313" key="2">
    <source>
        <dbReference type="WBParaSite" id="Pan_g18542.t1"/>
    </source>
</evidence>
<name>A0A7E4VAP9_PANRE</name>
<dbReference type="WBParaSite" id="Pan_g18542.t1">
    <property type="protein sequence ID" value="Pan_g18542.t1"/>
    <property type="gene ID" value="Pan_g18542"/>
</dbReference>
<dbReference type="Proteomes" id="UP000492821">
    <property type="component" value="Unassembled WGS sequence"/>
</dbReference>
<accession>A0A7E4VAP9</accession>
<dbReference type="AlphaFoldDB" id="A0A7E4VAP9"/>
<evidence type="ECO:0000313" key="1">
    <source>
        <dbReference type="Proteomes" id="UP000492821"/>
    </source>
</evidence>
<proteinExistence type="predicted"/>
<protein>
    <submittedName>
        <fullName evidence="2">Ovule protein</fullName>
    </submittedName>
</protein>
<sequence>MPSKPAIHLPSHPQPAHFLVMCVPSLPRNDLPPFFEFFFSFSSQCDFTSFTFFRQGCRAATAIQLQSRDDRHIPVFVVNALISFISLWSL</sequence>
<reference evidence="2" key="2">
    <citation type="submission" date="2020-10" db="UniProtKB">
        <authorList>
            <consortium name="WormBaseParasite"/>
        </authorList>
    </citation>
    <scope>IDENTIFICATION</scope>
</reference>
<reference evidence="1" key="1">
    <citation type="journal article" date="2013" name="Genetics">
        <title>The draft genome and transcriptome of Panagrellus redivivus are shaped by the harsh demands of a free-living lifestyle.</title>
        <authorList>
            <person name="Srinivasan J."/>
            <person name="Dillman A.R."/>
            <person name="Macchietto M.G."/>
            <person name="Heikkinen L."/>
            <person name="Lakso M."/>
            <person name="Fracchia K.M."/>
            <person name="Antoshechkin I."/>
            <person name="Mortazavi A."/>
            <person name="Wong G."/>
            <person name="Sternberg P.W."/>
        </authorList>
    </citation>
    <scope>NUCLEOTIDE SEQUENCE [LARGE SCALE GENOMIC DNA]</scope>
    <source>
        <strain evidence="1">MT8872</strain>
    </source>
</reference>